<evidence type="ECO:0000313" key="1">
    <source>
        <dbReference type="EMBL" id="CUX79955.1"/>
    </source>
</evidence>
<dbReference type="EMBL" id="FBYC01000003">
    <property type="protein sequence ID" value="CUX79955.1"/>
    <property type="molecule type" value="Genomic_DNA"/>
</dbReference>
<protein>
    <recommendedName>
        <fullName evidence="3">RiboL-PSP-HEPN domain-containing protein</fullName>
    </recommendedName>
</protein>
<evidence type="ECO:0008006" key="3">
    <source>
        <dbReference type="Google" id="ProtNLM"/>
    </source>
</evidence>
<reference evidence="1 2" key="1">
    <citation type="submission" date="2016-01" db="EMBL/GenBank/DDBJ databases">
        <authorList>
            <person name="Varghese N."/>
        </authorList>
    </citation>
    <scope>NUCLEOTIDE SEQUENCE [LARGE SCALE GENOMIC DNA]</scope>
    <source>
        <strain evidence="1 2">HL-91</strain>
    </source>
</reference>
<dbReference type="RefSeq" id="WP_141655856.1">
    <property type="nucleotide sequence ID" value="NZ_FBYC01000003.1"/>
</dbReference>
<gene>
    <name evidence="1" type="ORF">Ga0058931_0653</name>
</gene>
<name>A0ABP2BUX5_9RHOB</name>
<keyword evidence="2" id="KW-1185">Reference proteome</keyword>
<comment type="caution">
    <text evidence="1">The sequence shown here is derived from an EMBL/GenBank/DDBJ whole genome shotgun (WGS) entry which is preliminary data.</text>
</comment>
<sequence>MNNAERLVVYRAQCANVRSISAAFKQTKRSINDCLRKNRSLEAESHTKVLALIFCAWSEAIFSKTIHTPHGFTLDEIAQIKRCIQSNGISAGWRKCIELAMRKTAAKKSNFGPNARQKLDKLVEELVLEPSTLRNKIAHGQWTVPLNRNNTAVNGALAATLAQLDVVKVDTWQVRQKKLCEVIELLIESPNKAFMSTYWGLIQEIEDIGAKRGKWDAASKKAKL</sequence>
<dbReference type="Proteomes" id="UP000182045">
    <property type="component" value="Unassembled WGS sequence"/>
</dbReference>
<organism evidence="1 2">
    <name type="scientific">Roseibaca calidilacus</name>
    <dbReference type="NCBI Taxonomy" id="1666912"/>
    <lineage>
        <taxon>Bacteria</taxon>
        <taxon>Pseudomonadati</taxon>
        <taxon>Pseudomonadota</taxon>
        <taxon>Alphaproteobacteria</taxon>
        <taxon>Rhodobacterales</taxon>
        <taxon>Paracoccaceae</taxon>
        <taxon>Roseinatronobacter</taxon>
    </lineage>
</organism>
<accession>A0ABP2BUX5</accession>
<proteinExistence type="predicted"/>
<evidence type="ECO:0000313" key="2">
    <source>
        <dbReference type="Proteomes" id="UP000182045"/>
    </source>
</evidence>